<organism evidence="1 2">
    <name type="scientific">Hyphomonas pacifica</name>
    <dbReference type="NCBI Taxonomy" id="1280941"/>
    <lineage>
        <taxon>Bacteria</taxon>
        <taxon>Pseudomonadati</taxon>
        <taxon>Pseudomonadota</taxon>
        <taxon>Alphaproteobacteria</taxon>
        <taxon>Hyphomonadales</taxon>
        <taxon>Hyphomonadaceae</taxon>
        <taxon>Hyphomonas</taxon>
    </lineage>
</organism>
<accession>A0A328K0L7</accession>
<dbReference type="GO" id="GO:0006313">
    <property type="term" value="P:DNA transposition"/>
    <property type="evidence" value="ECO:0007669"/>
    <property type="project" value="InterPro"/>
</dbReference>
<dbReference type="InterPro" id="IPR002514">
    <property type="entry name" value="Transposase_8"/>
</dbReference>
<dbReference type="STRING" id="1280941.HY2_10325"/>
<sequence length="59" mass="6852">MSDATFYNWRKKFGGVGRTQLAENKALEKENARLERIVVDLELDKLIPQETLDYLKPKA</sequence>
<dbReference type="Pfam" id="PF01527">
    <property type="entry name" value="HTH_Tnp_1"/>
    <property type="match status" value="1"/>
</dbReference>
<gene>
    <name evidence="1" type="ORF">HY3_10510</name>
</gene>
<evidence type="ECO:0000313" key="1">
    <source>
        <dbReference type="EMBL" id="RAN34568.1"/>
    </source>
</evidence>
<dbReference type="GO" id="GO:0004803">
    <property type="term" value="F:transposase activity"/>
    <property type="evidence" value="ECO:0007669"/>
    <property type="project" value="InterPro"/>
</dbReference>
<dbReference type="SUPFAM" id="SSF46689">
    <property type="entry name" value="Homeodomain-like"/>
    <property type="match status" value="1"/>
</dbReference>
<dbReference type="AlphaFoldDB" id="A0A062U0K4"/>
<keyword evidence="2" id="KW-1185">Reference proteome</keyword>
<comment type="caution">
    <text evidence="1">The sequence shown here is derived from an EMBL/GenBank/DDBJ whole genome shotgun (WGS) entry which is preliminary data.</text>
</comment>
<dbReference type="GO" id="GO:0003677">
    <property type="term" value="F:DNA binding"/>
    <property type="evidence" value="ECO:0007669"/>
    <property type="project" value="InterPro"/>
</dbReference>
<evidence type="ECO:0000313" key="2">
    <source>
        <dbReference type="Proteomes" id="UP000249123"/>
    </source>
</evidence>
<dbReference type="eggNOG" id="COG2963">
    <property type="taxonomic scope" value="Bacteria"/>
</dbReference>
<name>A0A062U0K4_9PROT</name>
<protein>
    <submittedName>
        <fullName evidence="1">Uncharacterized protein</fullName>
    </submittedName>
</protein>
<reference evidence="1 2" key="1">
    <citation type="submission" date="2013-04" db="EMBL/GenBank/DDBJ databases">
        <title>Hyphomonas sp. T24B3 Genome Sequencing.</title>
        <authorList>
            <person name="Lai Q."/>
            <person name="Shao Z."/>
        </authorList>
    </citation>
    <scope>NUCLEOTIDE SEQUENCE [LARGE SCALE GENOMIC DNA]</scope>
    <source>
        <strain evidence="1 2">T24B3</strain>
    </source>
</reference>
<accession>A0A062U0K4</accession>
<dbReference type="EMBL" id="AWFB01000010">
    <property type="protein sequence ID" value="RAN34568.1"/>
    <property type="molecule type" value="Genomic_DNA"/>
</dbReference>
<dbReference type="Proteomes" id="UP000249123">
    <property type="component" value="Unassembled WGS sequence"/>
</dbReference>
<dbReference type="InterPro" id="IPR009057">
    <property type="entry name" value="Homeodomain-like_sf"/>
</dbReference>
<proteinExistence type="predicted"/>